<dbReference type="InterPro" id="IPR012902">
    <property type="entry name" value="N_methyl_site"/>
</dbReference>
<name>A0ABS0AI08_9GAMM</name>
<sequence>MLSRRRYHGRGFTLIEVLVTMLILSIGLMGMAGLQAVSLKMNQSAHLSSQATFLAYDIIDRMRANRSAALKGDYEMTLGCTAPTATGVVQDDLENWLETLCGIEGEQSAPGVLPQGDDGKTGAEIEVDDEGRVVVTLAWYDARWQEQGDNGEEDADPIKTVRVSAEL</sequence>
<dbReference type="EMBL" id="ARXR01000020">
    <property type="protein sequence ID" value="MBF5053685.1"/>
    <property type="molecule type" value="Genomic_DNA"/>
</dbReference>
<dbReference type="Proteomes" id="UP000644441">
    <property type="component" value="Unassembled WGS sequence"/>
</dbReference>
<dbReference type="Pfam" id="PF07963">
    <property type="entry name" value="N_methyl"/>
    <property type="match status" value="1"/>
</dbReference>
<keyword evidence="4" id="KW-1185">Reference proteome</keyword>
<keyword evidence="2" id="KW-0472">Membrane</keyword>
<comment type="caution">
    <text evidence="3">The sequence shown here is derived from an EMBL/GenBank/DDBJ whole genome shotgun (WGS) entry which is preliminary data.</text>
</comment>
<evidence type="ECO:0000313" key="4">
    <source>
        <dbReference type="Proteomes" id="UP000644441"/>
    </source>
</evidence>
<evidence type="ECO:0000256" key="1">
    <source>
        <dbReference type="SAM" id="MobiDB-lite"/>
    </source>
</evidence>
<dbReference type="RefSeq" id="WP_194856325.1">
    <property type="nucleotide sequence ID" value="NZ_ARXR01000020.1"/>
</dbReference>
<keyword evidence="2" id="KW-0812">Transmembrane</keyword>
<keyword evidence="2" id="KW-1133">Transmembrane helix</keyword>
<proteinExistence type="predicted"/>
<gene>
    <name evidence="3" type="ORF">ISO4_02287</name>
</gene>
<dbReference type="InterPro" id="IPR013362">
    <property type="entry name" value="Pilus_4_PilV"/>
</dbReference>
<dbReference type="GeneID" id="99767827"/>
<protein>
    <submittedName>
        <fullName evidence="3">Type IV fimbrial biogenesis protein PilV</fullName>
    </submittedName>
</protein>
<feature type="transmembrane region" description="Helical" evidence="2">
    <location>
        <begin position="12"/>
        <end position="34"/>
    </location>
</feature>
<organism evidence="3 4">
    <name type="scientific">Alloalcanivorax venustensis ISO4</name>
    <dbReference type="NCBI Taxonomy" id="1177184"/>
    <lineage>
        <taxon>Bacteria</taxon>
        <taxon>Pseudomonadati</taxon>
        <taxon>Pseudomonadota</taxon>
        <taxon>Gammaproteobacteria</taxon>
        <taxon>Oceanospirillales</taxon>
        <taxon>Alcanivoracaceae</taxon>
        <taxon>Alloalcanivorax</taxon>
    </lineage>
</organism>
<feature type="region of interest" description="Disordered" evidence="1">
    <location>
        <begin position="146"/>
        <end position="167"/>
    </location>
</feature>
<reference evidence="3 4" key="1">
    <citation type="submission" date="2012-09" db="EMBL/GenBank/DDBJ databases">
        <title>Genome Sequence of alkane-degrading Bacterium Alcanivorax venustensis ISO4.</title>
        <authorList>
            <person name="Lai Q."/>
            <person name="Shao Z."/>
        </authorList>
    </citation>
    <scope>NUCLEOTIDE SEQUENCE [LARGE SCALE GENOMIC DNA]</scope>
    <source>
        <strain evidence="3 4">ISO4</strain>
    </source>
</reference>
<evidence type="ECO:0000313" key="3">
    <source>
        <dbReference type="EMBL" id="MBF5053685.1"/>
    </source>
</evidence>
<accession>A0ABS0AI08</accession>
<dbReference type="NCBIfam" id="TIGR02523">
    <property type="entry name" value="type_IV_pilV"/>
    <property type="match status" value="1"/>
</dbReference>
<dbReference type="NCBIfam" id="TIGR02532">
    <property type="entry name" value="IV_pilin_GFxxxE"/>
    <property type="match status" value="1"/>
</dbReference>
<evidence type="ECO:0000256" key="2">
    <source>
        <dbReference type="SAM" id="Phobius"/>
    </source>
</evidence>